<evidence type="ECO:0000313" key="4">
    <source>
        <dbReference type="EMBL" id="KZB64175.1"/>
    </source>
</evidence>
<feature type="domain" description="GGDEF" evidence="3">
    <location>
        <begin position="410"/>
        <end position="543"/>
    </location>
</feature>
<dbReference type="SMART" id="SM00267">
    <property type="entry name" value="GGDEF"/>
    <property type="match status" value="1"/>
</dbReference>
<feature type="domain" description="PAC" evidence="2">
    <location>
        <begin position="327"/>
        <end position="378"/>
    </location>
</feature>
<dbReference type="Proteomes" id="UP000076335">
    <property type="component" value="Unassembled WGS sequence"/>
</dbReference>
<dbReference type="Pfam" id="PF08448">
    <property type="entry name" value="PAS_4"/>
    <property type="match status" value="1"/>
</dbReference>
<dbReference type="Gene3D" id="3.30.450.20">
    <property type="entry name" value="PAS domain"/>
    <property type="match status" value="2"/>
</dbReference>
<dbReference type="InterPro" id="IPR029787">
    <property type="entry name" value="Nucleotide_cyclase"/>
</dbReference>
<evidence type="ECO:0000313" key="5">
    <source>
        <dbReference type="Proteomes" id="UP000076335"/>
    </source>
</evidence>
<protein>
    <submittedName>
        <fullName evidence="4">Diguanylate cyclase</fullName>
    </submittedName>
</protein>
<dbReference type="SMART" id="SM00091">
    <property type="entry name" value="PAS"/>
    <property type="match status" value="3"/>
</dbReference>
<evidence type="ECO:0000259" key="2">
    <source>
        <dbReference type="PROSITE" id="PS50113"/>
    </source>
</evidence>
<gene>
    <name evidence="4" type="ORF">AUP42_20585</name>
</gene>
<evidence type="ECO:0000259" key="3">
    <source>
        <dbReference type="PROSITE" id="PS50887"/>
    </source>
</evidence>
<feature type="domain" description="PAS" evidence="1">
    <location>
        <begin position="132"/>
        <end position="176"/>
    </location>
</feature>
<proteinExistence type="predicted"/>
<dbReference type="PROSITE" id="PS50113">
    <property type="entry name" value="PAC"/>
    <property type="match status" value="1"/>
</dbReference>
<dbReference type="CDD" id="cd00130">
    <property type="entry name" value="PAS"/>
    <property type="match status" value="1"/>
</dbReference>
<dbReference type="InterPro" id="IPR000014">
    <property type="entry name" value="PAS"/>
</dbReference>
<dbReference type="PROSITE" id="PS50887">
    <property type="entry name" value="GGDEF"/>
    <property type="match status" value="1"/>
</dbReference>
<dbReference type="InterPro" id="IPR013656">
    <property type="entry name" value="PAS_4"/>
</dbReference>
<dbReference type="InterPro" id="IPR052155">
    <property type="entry name" value="Biofilm_reg_signaling"/>
</dbReference>
<evidence type="ECO:0000259" key="1">
    <source>
        <dbReference type="PROSITE" id="PS50112"/>
    </source>
</evidence>
<dbReference type="CDD" id="cd01949">
    <property type="entry name" value="GGDEF"/>
    <property type="match status" value="1"/>
</dbReference>
<dbReference type="RefSeq" id="WP_062952151.1">
    <property type="nucleotide sequence ID" value="NZ_LPVY01000013.1"/>
</dbReference>
<dbReference type="InterPro" id="IPR043128">
    <property type="entry name" value="Rev_trsase/Diguanyl_cyclase"/>
</dbReference>
<dbReference type="EMBL" id="LPVY01000013">
    <property type="protein sequence ID" value="KZB64175.1"/>
    <property type="molecule type" value="Genomic_DNA"/>
</dbReference>
<dbReference type="InterPro" id="IPR000700">
    <property type="entry name" value="PAS-assoc_C"/>
</dbReference>
<reference evidence="4 5" key="1">
    <citation type="submission" date="2015-12" db="EMBL/GenBank/DDBJ databases">
        <title>Genome sequence of Thalassospira lucentensis MCCC 1A02072.</title>
        <authorList>
            <person name="Lu L."/>
            <person name="Lai Q."/>
            <person name="Shao Z."/>
            <person name="Qian P."/>
        </authorList>
    </citation>
    <scope>NUCLEOTIDE SEQUENCE [LARGE SCALE GENOMIC DNA]</scope>
    <source>
        <strain evidence="4 5">MCCC 1A02072</strain>
    </source>
</reference>
<dbReference type="NCBIfam" id="TIGR00229">
    <property type="entry name" value="sensory_box"/>
    <property type="match status" value="1"/>
</dbReference>
<dbReference type="Pfam" id="PF00990">
    <property type="entry name" value="GGDEF"/>
    <property type="match status" value="1"/>
</dbReference>
<dbReference type="PROSITE" id="PS50112">
    <property type="entry name" value="PAS"/>
    <property type="match status" value="1"/>
</dbReference>
<dbReference type="PANTHER" id="PTHR44757">
    <property type="entry name" value="DIGUANYLATE CYCLASE DGCP"/>
    <property type="match status" value="1"/>
</dbReference>
<dbReference type="InterPro" id="IPR000160">
    <property type="entry name" value="GGDEF_dom"/>
</dbReference>
<organism evidence="4 5">
    <name type="scientific">Thalassospira lucentensis</name>
    <dbReference type="NCBI Taxonomy" id="168935"/>
    <lineage>
        <taxon>Bacteria</taxon>
        <taxon>Pseudomonadati</taxon>
        <taxon>Pseudomonadota</taxon>
        <taxon>Alphaproteobacteria</taxon>
        <taxon>Rhodospirillales</taxon>
        <taxon>Thalassospiraceae</taxon>
        <taxon>Thalassospira</taxon>
    </lineage>
</organism>
<dbReference type="SUPFAM" id="SSF55785">
    <property type="entry name" value="PYP-like sensor domain (PAS domain)"/>
    <property type="match status" value="2"/>
</dbReference>
<dbReference type="InterPro" id="IPR035965">
    <property type="entry name" value="PAS-like_dom_sf"/>
</dbReference>
<accession>A0A154L4J4</accession>
<comment type="caution">
    <text evidence="4">The sequence shown here is derived from an EMBL/GenBank/DDBJ whole genome shotgun (WGS) entry which is preliminary data.</text>
</comment>
<dbReference type="Gene3D" id="3.30.70.270">
    <property type="match status" value="1"/>
</dbReference>
<dbReference type="AlphaFoldDB" id="A0A154L4J4"/>
<sequence length="555" mass="60399">MSIAPDVVATAALARDGIIFIGSSDLKIVHANPVAVNLFNASKSALRDGSEIKQFLAFLAKNAEFASGDGVGAVRETLGLISGETAKADLPAFQTGGKKVTWRKAEGPEGLTALVFREAGKAEELAKALSDHKIFIQHLIDVLPIPVYLKNLDGVINRCNDAFAELIGHEPKKVIGSKLADVASKPLVTQITDYEAPLLISEGHVRHEIDFEMGGVEKSALFAVASLKGPSGSIAGTIGSLIDVTSLKRAQAEVAAAAQRLTGLLEKAPIGVGISSRDGGEFRFFNKMFGNLLALNSDETMPTDTVLLSERYREKSLQDMDMLGELQDVELRIRRPADSDARWLKTSMEPLTFEGQESVLWWLSDITKQKLAARELQNKANNDELTGLANRARYMQKLSQCETVLRGTNTAASIFLLDLDGFKAVNDTLGHAAGDWVLVETAKRLKRVARRAEEVARLGGDEFTLFFINKGDENEMATLADEIITEISKPYVWEGNACDIGASIGFTVFDAGYCDMSEQLRRADKAMYEAKAAGKGQACFYRPELEPDLHRDETT</sequence>
<dbReference type="PANTHER" id="PTHR44757:SF2">
    <property type="entry name" value="BIOFILM ARCHITECTURE MAINTENANCE PROTEIN MBAA"/>
    <property type="match status" value="1"/>
</dbReference>
<dbReference type="SUPFAM" id="SSF55073">
    <property type="entry name" value="Nucleotide cyclase"/>
    <property type="match status" value="1"/>
</dbReference>
<name>A0A154L4J4_9PROT</name>
<dbReference type="NCBIfam" id="TIGR00254">
    <property type="entry name" value="GGDEF"/>
    <property type="match status" value="1"/>
</dbReference>